<dbReference type="RefSeq" id="WP_263953967.1">
    <property type="nucleotide sequence ID" value="NZ_JAOYFC010000002.1"/>
</dbReference>
<dbReference type="AlphaFoldDB" id="A0AAE3J0J5"/>
<evidence type="ECO:0000313" key="2">
    <source>
        <dbReference type="Proteomes" id="UP001208041"/>
    </source>
</evidence>
<keyword evidence="2" id="KW-1185">Reference proteome</keyword>
<gene>
    <name evidence="1" type="ORF">OH136_11295</name>
</gene>
<dbReference type="EMBL" id="JAOYFC010000002">
    <property type="protein sequence ID" value="MCV6825139.1"/>
    <property type="molecule type" value="Genomic_DNA"/>
</dbReference>
<sequence length="62" mass="7038">MKITEQSLETLLIYIAQAIESRSDGDHYLPIFERIKKEIACLKAKNSIRAEVSRIAAQRSSC</sequence>
<accession>A0AAE3J0J5</accession>
<name>A0AAE3J0J5_9RHOB</name>
<dbReference type="Proteomes" id="UP001208041">
    <property type="component" value="Unassembled WGS sequence"/>
</dbReference>
<organism evidence="1 2">
    <name type="scientific">Halocynthiibacter halioticoli</name>
    <dbReference type="NCBI Taxonomy" id="2986804"/>
    <lineage>
        <taxon>Bacteria</taxon>
        <taxon>Pseudomonadati</taxon>
        <taxon>Pseudomonadota</taxon>
        <taxon>Alphaproteobacteria</taxon>
        <taxon>Rhodobacterales</taxon>
        <taxon>Paracoccaceae</taxon>
        <taxon>Halocynthiibacter</taxon>
    </lineage>
</organism>
<protein>
    <submittedName>
        <fullName evidence="1">Uncharacterized protein</fullName>
    </submittedName>
</protein>
<reference evidence="1" key="1">
    <citation type="submission" date="2022-10" db="EMBL/GenBank/DDBJ databases">
        <authorList>
            <person name="Yue Y."/>
        </authorList>
    </citation>
    <scope>NUCLEOTIDE SEQUENCE</scope>
    <source>
        <strain evidence="1">Z654</strain>
    </source>
</reference>
<comment type="caution">
    <text evidence="1">The sequence shown here is derived from an EMBL/GenBank/DDBJ whole genome shotgun (WGS) entry which is preliminary data.</text>
</comment>
<proteinExistence type="predicted"/>
<evidence type="ECO:0000313" key="1">
    <source>
        <dbReference type="EMBL" id="MCV6825139.1"/>
    </source>
</evidence>